<dbReference type="Pfam" id="PF22191">
    <property type="entry name" value="IBR_1"/>
    <property type="match status" value="1"/>
</dbReference>
<keyword evidence="7" id="KW-0479">Metal-binding</keyword>
<dbReference type="PANTHER" id="PTHR11685">
    <property type="entry name" value="RBR FAMILY RING FINGER AND IBR DOMAIN-CONTAINING"/>
    <property type="match status" value="1"/>
</dbReference>
<sequence length="613" mass="68315">MSCSSPSGDMEEESTSNRLSFLEAVPEEEKLLQDVVNTSDPHSPPPPLLDSCGTEPPASMFNVPESNASDIQSDTQDFYSHSASNEPQSTPLSSKQQVALWLTHTSMTNLSSMPSIKSLVNKKYKRKSSSNNSRFQAIKPYQKHRPMERNDSTKSLAQPFRSNIIDEIPMRKCETVLTLTSVQGLPHSSYSSKTRSSNNIISSNGKKFSWLRKLSTSSSSFSKPHPQPILHPTSRTSEISRPPSIVGCESLSQGLRPVNRLRSKSSIMCSRCTSVLSMNTSRMTSRAPSQMSLLYYRTPNELKQQSFICKICLCDFYNPKDMVRLEQCGCSSYCKDCIVQYLTFEILEGAYEISCPDAECEKDGIISLEEIEKIIGKELFEKHTAFRLNAEVAMDPNRAWCPQAGCDTICHICRNPKQEEAVPVKCPTCDKEFCSQCSSAWHPNFTCRENGSRLVRNGGYAEVTAPSWICDDPEGNIKQCPTCKVPIERNAGCAQMMCKRCKHVFCWYCQTSLDDDFLLRHYDSGQCKGKLGHSRASVLWHRAQVIAILAGFGVFLLVASPLLLIVAPCILCCKCKFFKRLGEAPSSATTTQPNLQGMKSTSISIEEDQTPQS</sequence>
<dbReference type="FunFam" id="3.30.40.10:FF:000051">
    <property type="entry name" value="RBR-type E3 ubiquitin transferase"/>
    <property type="match status" value="1"/>
</dbReference>
<evidence type="ECO:0000259" key="18">
    <source>
        <dbReference type="PROSITE" id="PS50089"/>
    </source>
</evidence>
<evidence type="ECO:0000256" key="3">
    <source>
        <dbReference type="ARBA" id="ARBA00004906"/>
    </source>
</evidence>
<evidence type="ECO:0000256" key="15">
    <source>
        <dbReference type="PROSITE-ProRule" id="PRU00175"/>
    </source>
</evidence>
<dbReference type="SUPFAM" id="SSF57850">
    <property type="entry name" value="RING/U-box"/>
    <property type="match status" value="3"/>
</dbReference>
<evidence type="ECO:0000256" key="14">
    <source>
        <dbReference type="ARBA" id="ARBA00038342"/>
    </source>
</evidence>
<dbReference type="InterPro" id="IPR002867">
    <property type="entry name" value="IBR_dom"/>
</dbReference>
<evidence type="ECO:0000256" key="2">
    <source>
        <dbReference type="ARBA" id="ARBA00004167"/>
    </source>
</evidence>
<dbReference type="OrthoDB" id="10009520at2759"/>
<keyword evidence="10" id="KW-0833">Ubl conjugation pathway</keyword>
<dbReference type="SMART" id="SM00647">
    <property type="entry name" value="IBR"/>
    <property type="match status" value="2"/>
</dbReference>
<name>A0A0K2TM30_LEPSM</name>
<feature type="region of interest" description="Disordered" evidence="16">
    <location>
        <begin position="219"/>
        <end position="241"/>
    </location>
</feature>
<dbReference type="CDD" id="cd20349">
    <property type="entry name" value="BRcat_RBR_RNF144"/>
    <property type="match status" value="1"/>
</dbReference>
<dbReference type="InterPro" id="IPR044066">
    <property type="entry name" value="TRIAD_supradom"/>
</dbReference>
<protein>
    <recommendedName>
        <fullName evidence="4">RBR-type E3 ubiquitin transferase</fullName>
        <ecNumber evidence="4">2.3.2.31</ecNumber>
    </recommendedName>
</protein>
<evidence type="ECO:0000256" key="9">
    <source>
        <dbReference type="ARBA" id="ARBA00022771"/>
    </source>
</evidence>
<evidence type="ECO:0000256" key="16">
    <source>
        <dbReference type="SAM" id="MobiDB-lite"/>
    </source>
</evidence>
<evidence type="ECO:0000256" key="13">
    <source>
        <dbReference type="ARBA" id="ARBA00023136"/>
    </source>
</evidence>
<keyword evidence="5" id="KW-0808">Transferase</keyword>
<keyword evidence="12 17" id="KW-1133">Transmembrane helix</keyword>
<dbReference type="GO" id="GO:0016567">
    <property type="term" value="P:protein ubiquitination"/>
    <property type="evidence" value="ECO:0007669"/>
    <property type="project" value="InterPro"/>
</dbReference>
<dbReference type="Gene3D" id="1.20.120.1750">
    <property type="match status" value="1"/>
</dbReference>
<dbReference type="EMBL" id="HACA01009812">
    <property type="protein sequence ID" value="CDW27173.1"/>
    <property type="molecule type" value="Transcribed_RNA"/>
</dbReference>
<keyword evidence="13 17" id="KW-0472">Membrane</keyword>
<dbReference type="GO" id="GO:0008270">
    <property type="term" value="F:zinc ion binding"/>
    <property type="evidence" value="ECO:0007669"/>
    <property type="project" value="UniProtKB-KW"/>
</dbReference>
<dbReference type="InterPro" id="IPR001841">
    <property type="entry name" value="Znf_RING"/>
</dbReference>
<feature type="transmembrane region" description="Helical" evidence="17">
    <location>
        <begin position="545"/>
        <end position="571"/>
    </location>
</feature>
<reference evidence="20" key="1">
    <citation type="submission" date="2014-05" db="EMBL/GenBank/DDBJ databases">
        <authorList>
            <person name="Chronopoulou M."/>
        </authorList>
    </citation>
    <scope>NUCLEOTIDE SEQUENCE</scope>
    <source>
        <tissue evidence="20">Whole organism</tissue>
    </source>
</reference>
<keyword evidence="6 17" id="KW-0812">Transmembrane</keyword>
<dbReference type="GO" id="GO:0031090">
    <property type="term" value="C:organelle membrane"/>
    <property type="evidence" value="ECO:0007669"/>
    <property type="project" value="UniProtKB-ARBA"/>
</dbReference>
<dbReference type="PROSITE" id="PS51873">
    <property type="entry name" value="TRIAD"/>
    <property type="match status" value="1"/>
</dbReference>
<evidence type="ECO:0000256" key="17">
    <source>
        <dbReference type="SAM" id="Phobius"/>
    </source>
</evidence>
<dbReference type="GO" id="GO:0061630">
    <property type="term" value="F:ubiquitin protein ligase activity"/>
    <property type="evidence" value="ECO:0007669"/>
    <property type="project" value="UniProtKB-EC"/>
</dbReference>
<evidence type="ECO:0000313" key="20">
    <source>
        <dbReference type="EMBL" id="CDW27173.1"/>
    </source>
</evidence>
<keyword evidence="9 15" id="KW-0863">Zinc-finger</keyword>
<organism evidence="20">
    <name type="scientific">Lepeophtheirus salmonis</name>
    <name type="common">Salmon louse</name>
    <name type="synonym">Caligus salmonis</name>
    <dbReference type="NCBI Taxonomy" id="72036"/>
    <lineage>
        <taxon>Eukaryota</taxon>
        <taxon>Metazoa</taxon>
        <taxon>Ecdysozoa</taxon>
        <taxon>Arthropoda</taxon>
        <taxon>Crustacea</taxon>
        <taxon>Multicrustacea</taxon>
        <taxon>Hexanauplia</taxon>
        <taxon>Copepoda</taxon>
        <taxon>Siphonostomatoida</taxon>
        <taxon>Caligidae</taxon>
        <taxon>Lepeophtheirus</taxon>
    </lineage>
</organism>
<dbReference type="SMART" id="SM00184">
    <property type="entry name" value="RING"/>
    <property type="match status" value="2"/>
</dbReference>
<evidence type="ECO:0000256" key="7">
    <source>
        <dbReference type="ARBA" id="ARBA00022723"/>
    </source>
</evidence>
<dbReference type="AlphaFoldDB" id="A0A0K2TM30"/>
<comment type="pathway">
    <text evidence="3">Protein modification; protein ubiquitination.</text>
</comment>
<dbReference type="Gene3D" id="3.30.40.10">
    <property type="entry name" value="Zinc/RING finger domain, C3HC4 (zinc finger)"/>
    <property type="match status" value="1"/>
</dbReference>
<comment type="catalytic activity">
    <reaction evidence="1">
        <text>[E2 ubiquitin-conjugating enzyme]-S-ubiquitinyl-L-cysteine + [acceptor protein]-L-lysine = [E2 ubiquitin-conjugating enzyme]-L-cysteine + [acceptor protein]-N(6)-ubiquitinyl-L-lysine.</text>
        <dbReference type="EC" id="2.3.2.31"/>
    </reaction>
</comment>
<keyword evidence="8" id="KW-0677">Repeat</keyword>
<feature type="non-terminal residue" evidence="20">
    <location>
        <position position="613"/>
    </location>
</feature>
<evidence type="ECO:0000256" key="8">
    <source>
        <dbReference type="ARBA" id="ARBA00022737"/>
    </source>
</evidence>
<proteinExistence type="inferred from homology"/>
<dbReference type="Pfam" id="PF01485">
    <property type="entry name" value="IBR"/>
    <property type="match status" value="1"/>
</dbReference>
<feature type="compositionally biased region" description="Polar residues" evidence="16">
    <location>
        <begin position="64"/>
        <end position="95"/>
    </location>
</feature>
<dbReference type="InterPro" id="IPR013083">
    <property type="entry name" value="Znf_RING/FYVE/PHD"/>
</dbReference>
<evidence type="ECO:0000256" key="5">
    <source>
        <dbReference type="ARBA" id="ARBA00022679"/>
    </source>
</evidence>
<feature type="region of interest" description="Disordered" evidence="16">
    <location>
        <begin position="1"/>
        <end position="95"/>
    </location>
</feature>
<feature type="domain" description="RING-type" evidence="19">
    <location>
        <begin position="305"/>
        <end position="531"/>
    </location>
</feature>
<dbReference type="PROSITE" id="PS50089">
    <property type="entry name" value="ZF_RING_2"/>
    <property type="match status" value="1"/>
</dbReference>
<comment type="similarity">
    <text evidence="14">Belongs to the RBR family. RNF144 subfamily.</text>
</comment>
<evidence type="ECO:0000256" key="4">
    <source>
        <dbReference type="ARBA" id="ARBA00012251"/>
    </source>
</evidence>
<feature type="domain" description="RING-type" evidence="18">
    <location>
        <begin position="309"/>
        <end position="356"/>
    </location>
</feature>
<comment type="subcellular location">
    <subcellularLocation>
        <location evidence="2">Membrane</location>
        <topology evidence="2">Single-pass membrane protein</topology>
    </subcellularLocation>
</comment>
<accession>A0A0K2TM30</accession>
<dbReference type="GO" id="GO:0005737">
    <property type="term" value="C:cytoplasm"/>
    <property type="evidence" value="ECO:0007669"/>
    <property type="project" value="UniProtKB-ARBA"/>
</dbReference>
<dbReference type="CDD" id="cd20352">
    <property type="entry name" value="Rcat_RBR_RNF144"/>
    <property type="match status" value="1"/>
</dbReference>
<dbReference type="EC" id="2.3.2.31" evidence="4"/>
<evidence type="ECO:0000256" key="10">
    <source>
        <dbReference type="ARBA" id="ARBA00022786"/>
    </source>
</evidence>
<evidence type="ECO:0000256" key="6">
    <source>
        <dbReference type="ARBA" id="ARBA00022692"/>
    </source>
</evidence>
<evidence type="ECO:0000256" key="12">
    <source>
        <dbReference type="ARBA" id="ARBA00022989"/>
    </source>
</evidence>
<evidence type="ECO:0000256" key="1">
    <source>
        <dbReference type="ARBA" id="ARBA00001798"/>
    </source>
</evidence>
<evidence type="ECO:0000259" key="19">
    <source>
        <dbReference type="PROSITE" id="PS51873"/>
    </source>
</evidence>
<dbReference type="InterPro" id="IPR031127">
    <property type="entry name" value="E3_UB_ligase_RBR"/>
</dbReference>
<evidence type="ECO:0000256" key="11">
    <source>
        <dbReference type="ARBA" id="ARBA00022833"/>
    </source>
</evidence>
<keyword evidence="11" id="KW-0862">Zinc</keyword>